<keyword evidence="2" id="KW-1185">Reference proteome</keyword>
<name>A0A4Y8PI48_9BACT</name>
<dbReference type="EMBL" id="LXQC01000057">
    <property type="protein sequence ID" value="TFE71776.1"/>
    <property type="molecule type" value="Genomic_DNA"/>
</dbReference>
<dbReference type="Proteomes" id="UP000297713">
    <property type="component" value="Unassembled WGS sequence"/>
</dbReference>
<evidence type="ECO:0008006" key="3">
    <source>
        <dbReference type="Google" id="ProtNLM"/>
    </source>
</evidence>
<dbReference type="AlphaFoldDB" id="A0A4Y8PI48"/>
<dbReference type="InterPro" id="IPR042557">
    <property type="entry name" value="SCO4226"/>
</dbReference>
<dbReference type="InterPro" id="IPR025336">
    <property type="entry name" value="SCO4226-like"/>
</dbReference>
<proteinExistence type="predicted"/>
<evidence type="ECO:0000313" key="1">
    <source>
        <dbReference type="EMBL" id="TFE71776.1"/>
    </source>
</evidence>
<dbReference type="RefSeq" id="WP_134439141.1">
    <property type="nucleotide sequence ID" value="NZ_CP065957.1"/>
</dbReference>
<evidence type="ECO:0000313" key="2">
    <source>
        <dbReference type="Proteomes" id="UP000297713"/>
    </source>
</evidence>
<sequence>MPRYVIEREIPGAGNLSAEQLAQISAKSCSILDQMGPQIQWIESYVTGDKIYCIYIAPNEQAIREHAEKGGFPANRIAEIKNIISPFSAKQ</sequence>
<dbReference type="OrthoDB" id="9800027at2"/>
<organism evidence="1 2">
    <name type="scientific">Methylacidiphilum caldifontis</name>
    <dbReference type="NCBI Taxonomy" id="2795386"/>
    <lineage>
        <taxon>Bacteria</taxon>
        <taxon>Pseudomonadati</taxon>
        <taxon>Verrucomicrobiota</taxon>
        <taxon>Methylacidiphilae</taxon>
        <taxon>Methylacidiphilales</taxon>
        <taxon>Methylacidiphilaceae</taxon>
        <taxon>Methylacidiphilum (ex Ratnadevi et al. 2023)</taxon>
    </lineage>
</organism>
<gene>
    <name evidence="1" type="ORF">A7Q10_04070</name>
</gene>
<reference evidence="1 2" key="1">
    <citation type="submission" date="2016-05" db="EMBL/GenBank/DDBJ databases">
        <title>Diversity and Homogeneity among Thermoacidophilic Verrucomicrobia Methanotrophs Linked with Geographical Origin.</title>
        <authorList>
            <person name="Erikstad H.-A."/>
            <person name="Smestad N.B."/>
            <person name="Ceballos R.M."/>
            <person name="Birkeland N.-K."/>
        </authorList>
    </citation>
    <scope>NUCLEOTIDE SEQUENCE [LARGE SCALE GENOMIC DNA]</scope>
    <source>
        <strain evidence="1 2">Phi</strain>
    </source>
</reference>
<dbReference type="Pfam" id="PF14026">
    <property type="entry name" value="SCO4226-like"/>
    <property type="match status" value="1"/>
</dbReference>
<accession>A0A4Y8PI48</accession>
<dbReference type="Gene3D" id="3.30.70.3090">
    <property type="entry name" value="ORF SCO4226, nickel-binding ferredoxin-like monomer"/>
    <property type="match status" value="1"/>
</dbReference>
<comment type="caution">
    <text evidence="1">The sequence shown here is derived from an EMBL/GenBank/DDBJ whole genome shotgun (WGS) entry which is preliminary data.</text>
</comment>
<protein>
    <recommendedName>
        <fullName evidence="3">DUF4242 domain-containing protein</fullName>
    </recommendedName>
</protein>